<keyword evidence="8" id="KW-1185">Reference proteome</keyword>
<dbReference type="PANTHER" id="PTHR43248:SF29">
    <property type="entry name" value="TRIPEPTIDYL AMINOPEPTIDASE"/>
    <property type="match status" value="1"/>
</dbReference>
<dbReference type="SUPFAM" id="SSF53474">
    <property type="entry name" value="alpha/beta-Hydrolases"/>
    <property type="match status" value="1"/>
</dbReference>
<proteinExistence type="inferred from homology"/>
<dbReference type="GO" id="GO:0016787">
    <property type="term" value="F:hydrolase activity"/>
    <property type="evidence" value="ECO:0007669"/>
    <property type="project" value="UniProtKB-KW"/>
</dbReference>
<feature type="chain" id="PRO_5036907049" description="Peptidase S33 tripeptidyl aminopeptidase-like C-terminal domain-containing protein" evidence="4">
    <location>
        <begin position="29"/>
        <end position="487"/>
    </location>
</feature>
<dbReference type="InterPro" id="IPR029058">
    <property type="entry name" value="AB_hydrolase_fold"/>
</dbReference>
<comment type="caution">
    <text evidence="7">The sequence shown here is derived from an EMBL/GenBank/DDBJ whole genome shotgun (WGS) entry which is preliminary data.</text>
</comment>
<keyword evidence="3" id="KW-0378">Hydrolase</keyword>
<dbReference type="AlphaFoldDB" id="A0A918EX81"/>
<dbReference type="Gene3D" id="3.40.50.1820">
    <property type="entry name" value="alpha/beta hydrolase"/>
    <property type="match status" value="1"/>
</dbReference>
<protein>
    <recommendedName>
        <fullName evidence="9">Peptidase S33 tripeptidyl aminopeptidase-like C-terminal domain-containing protein</fullName>
    </recommendedName>
</protein>
<dbReference type="Proteomes" id="UP000620156">
    <property type="component" value="Unassembled WGS sequence"/>
</dbReference>
<reference evidence="7" key="1">
    <citation type="journal article" date="2014" name="Int. J. Syst. Evol. Microbiol.">
        <title>Complete genome sequence of Corynebacterium casei LMG S-19264T (=DSM 44701T), isolated from a smear-ripened cheese.</title>
        <authorList>
            <consortium name="US DOE Joint Genome Institute (JGI-PGF)"/>
            <person name="Walter F."/>
            <person name="Albersmeier A."/>
            <person name="Kalinowski J."/>
            <person name="Ruckert C."/>
        </authorList>
    </citation>
    <scope>NUCLEOTIDE SEQUENCE</scope>
    <source>
        <strain evidence="7">JCM 3131</strain>
    </source>
</reference>
<evidence type="ECO:0000256" key="4">
    <source>
        <dbReference type="SAM" id="SignalP"/>
    </source>
</evidence>
<dbReference type="RefSeq" id="WP_189219636.1">
    <property type="nucleotide sequence ID" value="NZ_BMQK01000016.1"/>
</dbReference>
<evidence type="ECO:0000256" key="2">
    <source>
        <dbReference type="ARBA" id="ARBA00022729"/>
    </source>
</evidence>
<dbReference type="EMBL" id="BMQK01000016">
    <property type="protein sequence ID" value="GGQ78860.1"/>
    <property type="molecule type" value="Genomic_DNA"/>
</dbReference>
<gene>
    <name evidence="7" type="ORF">GCM10010145_55730</name>
</gene>
<feature type="domain" description="Peptidase S33 tripeptidyl aminopeptidase-like C-terminal" evidence="6">
    <location>
        <begin position="391"/>
        <end position="486"/>
    </location>
</feature>
<feature type="signal peptide" evidence="4">
    <location>
        <begin position="1"/>
        <end position="28"/>
    </location>
</feature>
<comment type="similarity">
    <text evidence="1">Belongs to the peptidase S33 family.</text>
</comment>
<name>A0A918EX81_9ACTN</name>
<accession>A0A918EX81</accession>
<dbReference type="Pfam" id="PF00561">
    <property type="entry name" value="Abhydrolase_1"/>
    <property type="match status" value="1"/>
</dbReference>
<evidence type="ECO:0000259" key="5">
    <source>
        <dbReference type="Pfam" id="PF00561"/>
    </source>
</evidence>
<evidence type="ECO:0000256" key="1">
    <source>
        <dbReference type="ARBA" id="ARBA00010088"/>
    </source>
</evidence>
<feature type="domain" description="AB hydrolase-1" evidence="5">
    <location>
        <begin position="84"/>
        <end position="276"/>
    </location>
</feature>
<dbReference type="InterPro" id="IPR051601">
    <property type="entry name" value="Serine_prot/Carboxylest_S33"/>
</dbReference>
<dbReference type="InterPro" id="IPR000073">
    <property type="entry name" value="AB_hydrolase_1"/>
</dbReference>
<evidence type="ECO:0000313" key="8">
    <source>
        <dbReference type="Proteomes" id="UP000620156"/>
    </source>
</evidence>
<sequence>MTKLRRNTALLAAAAGVLTLTAPLTATAQPAPLDWSTCEESGLDPRQECTTLDVPMDYTDPDGRKIGVAFSRIPAEDPAKRRGILLLVPGGPGGSSLDQPSGEGQDLPQDVRDAYDLIGFDPRGVGRSAPVDCGLDRDDLALTKLRPWPAPDGSITGNLATAQRMTDACARNGGDLMQHLSTANEARDLDRFRAALGERRVSAWSVSYGAYVGAVYSELFPHRTDRIVLDSSGDPDPTRVGRAWLAGFEKGVEDTFPAFAAWASRPGNPHRLARTAAEVRPLVLGLAARLDREPIPWPGANPEELNGNVLRQTVLDSFYDPDGFDVLARLVLAAREGTVPAPPPGQDMRNTVAASVGTMCNDVSWPAPSARYEKEVAVSRAEHPLTAGMPRNVMPCAVWPWQPKEPPVRITDDGPATVLLVQNERDVVTPLSGALKMRAALGRRAVMVTVDSTGHGAYLDNGNACGDRTVSRFLATGERPRRDVRCG</sequence>
<organism evidence="7 8">
    <name type="scientific">Streptomyces ruber</name>
    <dbReference type="NCBI Taxonomy" id="83378"/>
    <lineage>
        <taxon>Bacteria</taxon>
        <taxon>Bacillati</taxon>
        <taxon>Actinomycetota</taxon>
        <taxon>Actinomycetes</taxon>
        <taxon>Kitasatosporales</taxon>
        <taxon>Streptomycetaceae</taxon>
        <taxon>Streptomyces</taxon>
    </lineage>
</organism>
<keyword evidence="2 4" id="KW-0732">Signal</keyword>
<dbReference type="InterPro" id="IPR013595">
    <property type="entry name" value="Pept_S33_TAP-like_C"/>
</dbReference>
<evidence type="ECO:0000259" key="6">
    <source>
        <dbReference type="Pfam" id="PF08386"/>
    </source>
</evidence>
<evidence type="ECO:0008006" key="9">
    <source>
        <dbReference type="Google" id="ProtNLM"/>
    </source>
</evidence>
<dbReference type="PANTHER" id="PTHR43248">
    <property type="entry name" value="2-SUCCINYL-6-HYDROXY-2,4-CYCLOHEXADIENE-1-CARBOXYLATE SYNTHASE"/>
    <property type="match status" value="1"/>
</dbReference>
<dbReference type="Pfam" id="PF08386">
    <property type="entry name" value="Abhydrolase_4"/>
    <property type="match status" value="1"/>
</dbReference>
<evidence type="ECO:0000256" key="3">
    <source>
        <dbReference type="ARBA" id="ARBA00022801"/>
    </source>
</evidence>
<reference evidence="7" key="2">
    <citation type="submission" date="2020-09" db="EMBL/GenBank/DDBJ databases">
        <authorList>
            <person name="Sun Q."/>
            <person name="Ohkuma M."/>
        </authorList>
    </citation>
    <scope>NUCLEOTIDE SEQUENCE</scope>
    <source>
        <strain evidence="7">JCM 3131</strain>
    </source>
</reference>
<evidence type="ECO:0000313" key="7">
    <source>
        <dbReference type="EMBL" id="GGQ78860.1"/>
    </source>
</evidence>